<accession>A0A0G4IRJ6</accession>
<keyword evidence="5" id="KW-1185">Reference proteome</keyword>
<feature type="transmembrane region" description="Helical" evidence="1">
    <location>
        <begin position="195"/>
        <end position="216"/>
    </location>
</feature>
<evidence type="ECO:0000313" key="4">
    <source>
        <dbReference type="EMBL" id="SPQ98260.1"/>
    </source>
</evidence>
<name>A0A0G4IRJ6_PLABS</name>
<protein>
    <recommendedName>
        <fullName evidence="7">C2 domain-containing protein</fullName>
    </recommendedName>
</protein>
<evidence type="ECO:0000313" key="6">
    <source>
        <dbReference type="Proteomes" id="UP000290189"/>
    </source>
</evidence>
<evidence type="ECO:0000313" key="3">
    <source>
        <dbReference type="EMBL" id="CEO97716.1"/>
    </source>
</evidence>
<dbReference type="Proteomes" id="UP000039324">
    <property type="component" value="Unassembled WGS sequence"/>
</dbReference>
<feature type="chain" id="PRO_5036293154" description="C2 domain-containing protein" evidence="2">
    <location>
        <begin position="21"/>
        <end position="236"/>
    </location>
</feature>
<evidence type="ECO:0000256" key="2">
    <source>
        <dbReference type="SAM" id="SignalP"/>
    </source>
</evidence>
<keyword evidence="1" id="KW-0812">Transmembrane</keyword>
<keyword evidence="4" id="KW-0496">Mitochondrion</keyword>
<evidence type="ECO:0000256" key="1">
    <source>
        <dbReference type="SAM" id="Phobius"/>
    </source>
</evidence>
<sequence length="236" mass="25132">MIVEVVGVAAACIAVVGVAGSSSSVSGSWSGSVSVPGGVRMVVLSVGHSGEADDVGAAAPVQRIDFRLAVHGPATYASNRMDLGMHRSRLSCSDWLSSAVTVAQWDESPPFFRPDSSVNELYWNGITPTRLSATFGDRATSLHDLCLVVDFDTYATPKKTKPFDLDYEITWTYYDQGSSSLESLTGDGPFRGRTLPITIGLAATVAVVTILALCYFRKYRSAGTPKDINPPPYSPS</sequence>
<reference evidence="3 5" key="1">
    <citation type="submission" date="2015-02" db="EMBL/GenBank/DDBJ databases">
        <authorList>
            <person name="Chooi Y.-H."/>
        </authorList>
    </citation>
    <scope>NUCLEOTIDE SEQUENCE [LARGE SCALE GENOMIC DNA]</scope>
    <source>
        <strain evidence="3">E3</strain>
    </source>
</reference>
<evidence type="ECO:0008006" key="7">
    <source>
        <dbReference type="Google" id="ProtNLM"/>
    </source>
</evidence>
<geneLocation type="mitochondrion" evidence="4"/>
<keyword evidence="2" id="KW-0732">Signal</keyword>
<dbReference type="EMBL" id="CDSF01000080">
    <property type="protein sequence ID" value="CEO97716.1"/>
    <property type="molecule type" value="Genomic_DNA"/>
</dbReference>
<dbReference type="EMBL" id="OVEO01000009">
    <property type="protein sequence ID" value="SPQ98260.1"/>
    <property type="molecule type" value="Genomic_DNA"/>
</dbReference>
<dbReference type="Proteomes" id="UP000290189">
    <property type="component" value="Unassembled WGS sequence"/>
</dbReference>
<dbReference type="AlphaFoldDB" id="A0A0G4IRJ6"/>
<organism evidence="3 5">
    <name type="scientific">Plasmodiophora brassicae</name>
    <name type="common">Clubroot disease agent</name>
    <dbReference type="NCBI Taxonomy" id="37360"/>
    <lineage>
        <taxon>Eukaryota</taxon>
        <taxon>Sar</taxon>
        <taxon>Rhizaria</taxon>
        <taxon>Endomyxa</taxon>
        <taxon>Phytomyxea</taxon>
        <taxon>Plasmodiophorida</taxon>
        <taxon>Plasmodiophoridae</taxon>
        <taxon>Plasmodiophora</taxon>
    </lineage>
</organism>
<feature type="signal peptide" evidence="2">
    <location>
        <begin position="1"/>
        <end position="20"/>
    </location>
</feature>
<keyword evidence="1" id="KW-0472">Membrane</keyword>
<evidence type="ECO:0000313" key="5">
    <source>
        <dbReference type="Proteomes" id="UP000039324"/>
    </source>
</evidence>
<proteinExistence type="predicted"/>
<reference evidence="4 6" key="2">
    <citation type="submission" date="2018-03" db="EMBL/GenBank/DDBJ databases">
        <authorList>
            <person name="Fogelqvist J."/>
        </authorList>
    </citation>
    <scope>NUCLEOTIDE SEQUENCE [LARGE SCALE GENOMIC DNA]</scope>
</reference>
<keyword evidence="1" id="KW-1133">Transmembrane helix</keyword>
<gene>
    <name evidence="3" type="ORF">PBRA_005830</name>
    <name evidence="4" type="ORF">PLBR_LOCUS5475</name>
</gene>